<evidence type="ECO:0000313" key="2">
    <source>
        <dbReference type="EMBL" id="SKB61547.1"/>
    </source>
</evidence>
<keyword evidence="1" id="KW-0812">Transmembrane</keyword>
<name>A0A1T5CQ63_9BACT</name>
<accession>A0A1T5CQ63</accession>
<evidence type="ECO:0000313" key="3">
    <source>
        <dbReference type="Proteomes" id="UP000190852"/>
    </source>
</evidence>
<reference evidence="3" key="1">
    <citation type="submission" date="2017-02" db="EMBL/GenBank/DDBJ databases">
        <authorList>
            <person name="Varghese N."/>
            <person name="Submissions S."/>
        </authorList>
    </citation>
    <scope>NUCLEOTIDE SEQUENCE [LARGE SCALE GENOMIC DNA]</scope>
    <source>
        <strain evidence="3">DSM 24967</strain>
    </source>
</reference>
<keyword evidence="1" id="KW-0472">Membrane</keyword>
<evidence type="ECO:0000256" key="1">
    <source>
        <dbReference type="SAM" id="Phobius"/>
    </source>
</evidence>
<dbReference type="AlphaFoldDB" id="A0A1T5CQ63"/>
<dbReference type="RefSeq" id="WP_079683534.1">
    <property type="nucleotide sequence ID" value="NZ_FUYQ01000013.1"/>
</dbReference>
<gene>
    <name evidence="2" type="ORF">SAMN05660349_02032</name>
</gene>
<sequence>MNIEELLNKYFEGETSAQEETMLRSFFSKADVPEELAVYKPLFAYFDQEIALKETEPELASVIPMPKEKKRYYWFSVAAACLFVMLLAGKYFFPANNGLPCSGNYVIINGQCYSDPDKVRSMALVSLQEVATTPDEYKHTMDVFSDKELIDNQLKELGSLLGDEE</sequence>
<dbReference type="EMBL" id="FUYQ01000013">
    <property type="protein sequence ID" value="SKB61547.1"/>
    <property type="molecule type" value="Genomic_DNA"/>
</dbReference>
<protein>
    <submittedName>
        <fullName evidence="2">Uncharacterized protein</fullName>
    </submittedName>
</protein>
<feature type="transmembrane region" description="Helical" evidence="1">
    <location>
        <begin position="72"/>
        <end position="93"/>
    </location>
</feature>
<proteinExistence type="predicted"/>
<keyword evidence="3" id="KW-1185">Reference proteome</keyword>
<organism evidence="2 3">
    <name type="scientific">Parabacteroides chartae</name>
    <dbReference type="NCBI Taxonomy" id="1037355"/>
    <lineage>
        <taxon>Bacteria</taxon>
        <taxon>Pseudomonadati</taxon>
        <taxon>Bacteroidota</taxon>
        <taxon>Bacteroidia</taxon>
        <taxon>Bacteroidales</taxon>
        <taxon>Tannerellaceae</taxon>
        <taxon>Parabacteroides</taxon>
    </lineage>
</organism>
<keyword evidence="1" id="KW-1133">Transmembrane helix</keyword>
<dbReference type="Proteomes" id="UP000190852">
    <property type="component" value="Unassembled WGS sequence"/>
</dbReference>